<comment type="caution">
    <text evidence="1">The sequence shown here is derived from an EMBL/GenBank/DDBJ whole genome shotgun (WGS) entry which is preliminary data.</text>
</comment>
<protein>
    <submittedName>
        <fullName evidence="1">Uncharacterized protein</fullName>
    </submittedName>
</protein>
<evidence type="ECO:0000313" key="1">
    <source>
        <dbReference type="EMBL" id="CAI9615515.1"/>
    </source>
</evidence>
<gene>
    <name evidence="1" type="ORF">SPARVUS_LOCUS15237849</name>
</gene>
<dbReference type="Proteomes" id="UP001162483">
    <property type="component" value="Unassembled WGS sequence"/>
</dbReference>
<dbReference type="EMBL" id="CATNWA010019880">
    <property type="protein sequence ID" value="CAI9615515.1"/>
    <property type="molecule type" value="Genomic_DNA"/>
</dbReference>
<accession>A0ABN9H1K6</accession>
<organism evidence="1 2">
    <name type="scientific">Staurois parvus</name>
    <dbReference type="NCBI Taxonomy" id="386267"/>
    <lineage>
        <taxon>Eukaryota</taxon>
        <taxon>Metazoa</taxon>
        <taxon>Chordata</taxon>
        <taxon>Craniata</taxon>
        <taxon>Vertebrata</taxon>
        <taxon>Euteleostomi</taxon>
        <taxon>Amphibia</taxon>
        <taxon>Batrachia</taxon>
        <taxon>Anura</taxon>
        <taxon>Neobatrachia</taxon>
        <taxon>Ranoidea</taxon>
        <taxon>Ranidae</taxon>
        <taxon>Staurois</taxon>
    </lineage>
</organism>
<sequence>MQCCSGISSSLTFSCTPAMSLLQCPLLTPGPWAEPMFPNGQSAPASRVPQLLRKFIDLTIY</sequence>
<keyword evidence="2" id="KW-1185">Reference proteome</keyword>
<proteinExistence type="predicted"/>
<reference evidence="1" key="1">
    <citation type="submission" date="2023-05" db="EMBL/GenBank/DDBJ databases">
        <authorList>
            <person name="Stuckert A."/>
        </authorList>
    </citation>
    <scope>NUCLEOTIDE SEQUENCE</scope>
</reference>
<name>A0ABN9H1K6_9NEOB</name>
<evidence type="ECO:0000313" key="2">
    <source>
        <dbReference type="Proteomes" id="UP001162483"/>
    </source>
</evidence>